<organism evidence="2 3">
    <name type="scientific">Alienimonas chondri</name>
    <dbReference type="NCBI Taxonomy" id="2681879"/>
    <lineage>
        <taxon>Bacteria</taxon>
        <taxon>Pseudomonadati</taxon>
        <taxon>Planctomycetota</taxon>
        <taxon>Planctomycetia</taxon>
        <taxon>Planctomycetales</taxon>
        <taxon>Planctomycetaceae</taxon>
        <taxon>Alienimonas</taxon>
    </lineage>
</organism>
<dbReference type="EMBL" id="WTPX01000138">
    <property type="protein sequence ID" value="NNJ27295.1"/>
    <property type="molecule type" value="Genomic_DNA"/>
</dbReference>
<dbReference type="Proteomes" id="UP000609651">
    <property type="component" value="Unassembled WGS sequence"/>
</dbReference>
<reference evidence="2 3" key="1">
    <citation type="journal article" date="2020" name="Syst. Appl. Microbiol.">
        <title>Alienimonas chondri sp. nov., a novel planctomycete isolated from the biofilm of the red alga Chondrus crispus.</title>
        <authorList>
            <person name="Vitorino I."/>
            <person name="Albuquerque L."/>
            <person name="Wiegand S."/>
            <person name="Kallscheuer N."/>
            <person name="da Costa M.S."/>
            <person name="Lobo-da-Cunha A."/>
            <person name="Jogler C."/>
            <person name="Lage O.M."/>
        </authorList>
    </citation>
    <scope>NUCLEOTIDE SEQUENCE [LARGE SCALE GENOMIC DNA]</scope>
    <source>
        <strain evidence="2 3">LzC2</strain>
    </source>
</reference>
<protein>
    <submittedName>
        <fullName evidence="2">Uncharacterized protein</fullName>
    </submittedName>
</protein>
<evidence type="ECO:0000256" key="1">
    <source>
        <dbReference type="SAM" id="MobiDB-lite"/>
    </source>
</evidence>
<feature type="compositionally biased region" description="Basic and acidic residues" evidence="1">
    <location>
        <begin position="411"/>
        <end position="421"/>
    </location>
</feature>
<feature type="region of interest" description="Disordered" evidence="1">
    <location>
        <begin position="26"/>
        <end position="50"/>
    </location>
</feature>
<evidence type="ECO:0000313" key="3">
    <source>
        <dbReference type="Proteomes" id="UP000609651"/>
    </source>
</evidence>
<feature type="compositionally biased region" description="Low complexity" evidence="1">
    <location>
        <begin position="163"/>
        <end position="179"/>
    </location>
</feature>
<feature type="region of interest" description="Disordered" evidence="1">
    <location>
        <begin position="336"/>
        <end position="503"/>
    </location>
</feature>
<proteinExistence type="predicted"/>
<accession>A0ABX1VGT5</accession>
<feature type="compositionally biased region" description="Basic and acidic residues" evidence="1">
    <location>
        <begin position="187"/>
        <end position="205"/>
    </location>
</feature>
<name>A0ABX1VGT5_9PLAN</name>
<feature type="compositionally biased region" description="Basic and acidic residues" evidence="1">
    <location>
        <begin position="256"/>
        <end position="280"/>
    </location>
</feature>
<evidence type="ECO:0000313" key="2">
    <source>
        <dbReference type="EMBL" id="NNJ27295.1"/>
    </source>
</evidence>
<keyword evidence="3" id="KW-1185">Reference proteome</keyword>
<feature type="compositionally biased region" description="Basic and acidic residues" evidence="1">
    <location>
        <begin position="218"/>
        <end position="229"/>
    </location>
</feature>
<comment type="caution">
    <text evidence="2">The sequence shown here is derived from an EMBL/GenBank/DDBJ whole genome shotgun (WGS) entry which is preliminary data.</text>
</comment>
<feature type="compositionally biased region" description="Basic and acidic residues" evidence="1">
    <location>
        <begin position="339"/>
        <end position="377"/>
    </location>
</feature>
<sequence length="503" mass="55913">MLTRLRSAPLHFSVRACHPGCRTWQSPCGESGRSEEERDQRRDRRLRPGRSGAAFLRGEAVAFSGDGLLHVPTIATDAQIDQRGEPTDAGDDVHRHPAERREGRGGRVARQPAPEAVRGQRRPQRRPPVQQSGAEQIRRQHAEQPAPRGRQRQPVRPTEQRDGVGAQQPVGVFVVQPGGERPQGDSLRGEPDPSPDRQPERRPQDQQRPGQPGPIVEEEQRQRPAEQRPHRQSPQHQLARRPGERRPAGKTGAEPQPDRRRERRPDGDAPRRRRQPRPERGGQVQPAREKGQRRQAHAQHGENRLAGAFPFGAGTGGERVGVVAVAAVFPDGAVLFGERAPHRDRGDPQAQRDGEDQHGDRRDRPGVAERAADDVRQNRGGQPPRRGESQPQRRTRPARGETHVQRPARSVRGEGNRERAGHRLAPSSRRAGGFIPPDRRAQRTARRSGTSPYPVRGDKPPGSRGSSGHSLIASPPARRPDRPGPPAAARRRPRPTSWRRPHT</sequence>
<feature type="region of interest" description="Disordered" evidence="1">
    <location>
        <begin position="77"/>
        <end position="316"/>
    </location>
</feature>
<feature type="compositionally biased region" description="Basic and acidic residues" evidence="1">
    <location>
        <begin position="32"/>
        <end position="42"/>
    </location>
</feature>
<gene>
    <name evidence="2" type="ORF">LzC2_33970</name>
</gene>
<feature type="compositionally biased region" description="Basic residues" evidence="1">
    <location>
        <begin position="489"/>
        <end position="503"/>
    </location>
</feature>
<feature type="compositionally biased region" description="Basic and acidic residues" evidence="1">
    <location>
        <begin position="80"/>
        <end position="105"/>
    </location>
</feature>